<evidence type="ECO:0000313" key="1">
    <source>
        <dbReference type="EMBL" id="KAK5833032.1"/>
    </source>
</evidence>
<gene>
    <name evidence="1" type="ORF">PVK06_016842</name>
</gene>
<sequence>MFKDKRQTVPKMISPSRLSALRKKLTALSCTDQLVWGDAQRNAGGYGAGYNSNLPIITKPTGRCLAS</sequence>
<reference evidence="1 2" key="1">
    <citation type="submission" date="2023-03" db="EMBL/GenBank/DDBJ databases">
        <title>WGS of Gossypium arboreum.</title>
        <authorList>
            <person name="Yu D."/>
        </authorList>
    </citation>
    <scope>NUCLEOTIDE SEQUENCE [LARGE SCALE GENOMIC DNA]</scope>
    <source>
        <tissue evidence="1">Leaf</tissue>
    </source>
</reference>
<evidence type="ECO:0000313" key="2">
    <source>
        <dbReference type="Proteomes" id="UP001358586"/>
    </source>
</evidence>
<organism evidence="1 2">
    <name type="scientific">Gossypium arboreum</name>
    <name type="common">Tree cotton</name>
    <name type="synonym">Gossypium nanking</name>
    <dbReference type="NCBI Taxonomy" id="29729"/>
    <lineage>
        <taxon>Eukaryota</taxon>
        <taxon>Viridiplantae</taxon>
        <taxon>Streptophyta</taxon>
        <taxon>Embryophyta</taxon>
        <taxon>Tracheophyta</taxon>
        <taxon>Spermatophyta</taxon>
        <taxon>Magnoliopsida</taxon>
        <taxon>eudicotyledons</taxon>
        <taxon>Gunneridae</taxon>
        <taxon>Pentapetalae</taxon>
        <taxon>rosids</taxon>
        <taxon>malvids</taxon>
        <taxon>Malvales</taxon>
        <taxon>Malvaceae</taxon>
        <taxon>Malvoideae</taxon>
        <taxon>Gossypium</taxon>
    </lineage>
</organism>
<accession>A0ABR0Q1W3</accession>
<keyword evidence="2" id="KW-1185">Reference proteome</keyword>
<comment type="caution">
    <text evidence="1">The sequence shown here is derived from an EMBL/GenBank/DDBJ whole genome shotgun (WGS) entry which is preliminary data.</text>
</comment>
<protein>
    <submittedName>
        <fullName evidence="1">Uncharacterized protein</fullName>
    </submittedName>
</protein>
<dbReference type="EMBL" id="JARKNE010000005">
    <property type="protein sequence ID" value="KAK5833032.1"/>
    <property type="molecule type" value="Genomic_DNA"/>
</dbReference>
<name>A0ABR0Q1W3_GOSAR</name>
<dbReference type="Proteomes" id="UP001358586">
    <property type="component" value="Chromosome 5"/>
</dbReference>
<proteinExistence type="predicted"/>